<accession>A0A011NFK2</accession>
<evidence type="ECO:0000313" key="2">
    <source>
        <dbReference type="Proteomes" id="UP000021816"/>
    </source>
</evidence>
<sequence length="41" mass="5013">MQKSRKRLTKLPSFPFREKGQGKRETVMTFMIWRISTCHDR</sequence>
<organism evidence="1 2">
    <name type="scientific">Candidatus Accumulibacter appositus</name>
    <dbReference type="NCBI Taxonomy" id="1454003"/>
    <lineage>
        <taxon>Bacteria</taxon>
        <taxon>Pseudomonadati</taxon>
        <taxon>Pseudomonadota</taxon>
        <taxon>Betaproteobacteria</taxon>
        <taxon>Candidatus Accumulibacter</taxon>
    </lineage>
</organism>
<proteinExistence type="predicted"/>
<comment type="caution">
    <text evidence="1">The sequence shown here is derived from an EMBL/GenBank/DDBJ whole genome shotgun (WGS) entry which is preliminary data.</text>
</comment>
<gene>
    <name evidence="1" type="ORF">AW10_01176</name>
</gene>
<reference evidence="1 2" key="1">
    <citation type="submission" date="2014-02" db="EMBL/GenBank/DDBJ databases">
        <title>Expanding our view of genomic diversity in Candidatus Accumulibacter clades.</title>
        <authorList>
            <person name="Skennerton C.T."/>
            <person name="Barr J.J."/>
            <person name="Slater F.R."/>
            <person name="Bond P.L."/>
            <person name="Tyson G.W."/>
        </authorList>
    </citation>
    <scope>NUCLEOTIDE SEQUENCE [LARGE SCALE GENOMIC DNA]</scope>
    <source>
        <strain evidence="2">BA-92</strain>
    </source>
</reference>
<evidence type="ECO:0000313" key="1">
    <source>
        <dbReference type="EMBL" id="EXI81443.1"/>
    </source>
</evidence>
<dbReference type="Proteomes" id="UP000021816">
    <property type="component" value="Unassembled WGS sequence"/>
</dbReference>
<protein>
    <submittedName>
        <fullName evidence="1">Uncharacterized protein</fullName>
    </submittedName>
</protein>
<name>A0A011NFK2_9PROT</name>
<dbReference type="AlphaFoldDB" id="A0A011NFK2"/>
<dbReference type="EMBL" id="JEMX01000022">
    <property type="protein sequence ID" value="EXI81443.1"/>
    <property type="molecule type" value="Genomic_DNA"/>
</dbReference>